<accession>A0ABS7WPB3</accession>
<keyword evidence="2" id="KW-1185">Reference proteome</keyword>
<dbReference type="EMBL" id="JAGSGB010000003">
    <property type="protein sequence ID" value="MBZ6379760.1"/>
    <property type="molecule type" value="Genomic_DNA"/>
</dbReference>
<sequence length="334" mass="37679">MSKPPKPGTADLDNSDRLRFSVSLVTQGKHQFYTLTMPSEVLAATCVVTSRKENPIKGFQRELDENRAKEIAHYIDEDVGTIPNSIVLSAQQKADLKIVGRGKTLEFTNVAGAFLILDGQHRVYGFSLAKTSLRIPVVIYNGLSRRDETRLFIDINTKQKPVPSQLLLDIKRLADIESDSEQILRDIFDHFDNSSKSVLKGYLSPAEASKTKLTRVTFNHAVKPLLPLFGSKTALEIFNILNSYLKSISAEISKKTDQPLLHRPVVFRAFMALFRSVAQRVVDKHGNNYSPKNFQEIISPVFMNMQINRLEKPGTSWSNLRDYLESRLSSKLTL</sequence>
<dbReference type="Pfam" id="PF14072">
    <property type="entry name" value="DndB"/>
    <property type="match status" value="1"/>
</dbReference>
<dbReference type="NCBIfam" id="TIGR03187">
    <property type="entry name" value="DGQHR"/>
    <property type="match status" value="1"/>
</dbReference>
<dbReference type="InterPro" id="IPR017642">
    <property type="entry name" value="DNA_S_mod_DndB"/>
</dbReference>
<dbReference type="RefSeq" id="WP_207790655.1">
    <property type="nucleotide sequence ID" value="NZ_JAGSGB010000003.1"/>
</dbReference>
<name>A0ABS7WPB3_9SPHN</name>
<reference evidence="1 2" key="1">
    <citation type="submission" date="2021-04" db="EMBL/GenBank/DDBJ databases">
        <authorList>
            <person name="Pira H."/>
            <person name="Risdian C."/>
            <person name="Wink J."/>
        </authorList>
    </citation>
    <scope>NUCLEOTIDE SEQUENCE [LARGE SCALE GENOMIC DNA]</scope>
    <source>
        <strain evidence="1 2">DSM 107782</strain>
    </source>
</reference>
<organism evidence="1 2">
    <name type="scientific">Pacificimonas aurantium</name>
    <dbReference type="NCBI Taxonomy" id="1250540"/>
    <lineage>
        <taxon>Bacteria</taxon>
        <taxon>Pseudomonadati</taxon>
        <taxon>Pseudomonadota</taxon>
        <taxon>Alphaproteobacteria</taxon>
        <taxon>Sphingomonadales</taxon>
        <taxon>Sphingosinicellaceae</taxon>
        <taxon>Pacificimonas</taxon>
    </lineage>
</organism>
<evidence type="ECO:0000313" key="1">
    <source>
        <dbReference type="EMBL" id="MBZ6379760.1"/>
    </source>
</evidence>
<dbReference type="Proteomes" id="UP000824621">
    <property type="component" value="Unassembled WGS sequence"/>
</dbReference>
<proteinExistence type="predicted"/>
<comment type="caution">
    <text evidence="1">The sequence shown here is derived from an EMBL/GenBank/DDBJ whole genome shotgun (WGS) entry which is preliminary data.</text>
</comment>
<evidence type="ECO:0000313" key="2">
    <source>
        <dbReference type="Proteomes" id="UP000824621"/>
    </source>
</evidence>
<dbReference type="CDD" id="cd16413">
    <property type="entry name" value="DGQHR_domain"/>
    <property type="match status" value="1"/>
</dbReference>
<gene>
    <name evidence="1" type="ORF">KCN53_14090</name>
</gene>
<dbReference type="InterPro" id="IPR017601">
    <property type="entry name" value="DGQHR-contain_dom"/>
</dbReference>
<protein>
    <submittedName>
        <fullName evidence="1">DGQHR domain-containing protein</fullName>
    </submittedName>
</protein>